<dbReference type="Pfam" id="PF00107">
    <property type="entry name" value="ADH_zinc_N"/>
    <property type="match status" value="1"/>
</dbReference>
<dbReference type="PANTHER" id="PTHR42683">
    <property type="entry name" value="ALDEHYDE REDUCTASE"/>
    <property type="match status" value="1"/>
</dbReference>
<evidence type="ECO:0000313" key="7">
    <source>
        <dbReference type="EMBL" id="KAJ5353142.1"/>
    </source>
</evidence>
<dbReference type="PROSITE" id="PS00065">
    <property type="entry name" value="D_2_HYDROXYACID_DH_1"/>
    <property type="match status" value="1"/>
</dbReference>
<dbReference type="InterPro" id="IPR013154">
    <property type="entry name" value="ADH-like_N"/>
</dbReference>
<dbReference type="SMART" id="SM00829">
    <property type="entry name" value="PKS_ER"/>
    <property type="match status" value="1"/>
</dbReference>
<evidence type="ECO:0000256" key="3">
    <source>
        <dbReference type="ARBA" id="ARBA00022833"/>
    </source>
</evidence>
<gene>
    <name evidence="7" type="ORF">N7452_002116</name>
</gene>
<dbReference type="EMBL" id="JAPZBQ010000001">
    <property type="protein sequence ID" value="KAJ5353142.1"/>
    <property type="molecule type" value="Genomic_DNA"/>
</dbReference>
<evidence type="ECO:0000259" key="6">
    <source>
        <dbReference type="SMART" id="SM00829"/>
    </source>
</evidence>
<name>A0A9W9UQ56_PENBR</name>
<dbReference type="GO" id="GO:0016616">
    <property type="term" value="F:oxidoreductase activity, acting on the CH-OH group of donors, NAD or NADP as acceptor"/>
    <property type="evidence" value="ECO:0007669"/>
    <property type="project" value="InterPro"/>
</dbReference>
<proteinExistence type="inferred from homology"/>
<sequence length="331" mass="36037">MTIEFTVYKGSKEGAIKQDKTQREDLKKDDVLVRVTHSGVCGTDLHYKGADMALGHEGTGVVEETGPDAHILKKGDRVGWGYEHDCCGHCKQCLTGWETMCKERQMYGAANLDQGSFASHAVWREAFLFKVPEGINNEDAGPLMCGGSTVFNALHVAGVRPTARVGIVGVGGLGHLAIQFAARMGCQVIVFSGSNSKEEEAKQLGAAEFYATKGAKELKVKAPIDNLIVTTSSQPDWQLYLQIMSPNGVISPLSVDSNDLKIPYMPVLVNGLRIQGGIVSSRQVHRDMLEFAAFHKIKPVKMTFPLTLQGVQDSLKTLEEGKMRYRGVLVA</sequence>
<comment type="caution">
    <text evidence="7">The sequence shown here is derived from an EMBL/GenBank/DDBJ whole genome shotgun (WGS) entry which is preliminary data.</text>
</comment>
<evidence type="ECO:0000313" key="8">
    <source>
        <dbReference type="Proteomes" id="UP001147695"/>
    </source>
</evidence>
<protein>
    <recommendedName>
        <fullName evidence="6">Enoyl reductase (ER) domain-containing protein</fullName>
    </recommendedName>
</protein>
<dbReference type="FunFam" id="3.90.180.10:FF:000022">
    <property type="entry name" value="NADP-dependent alcohol dehydrogenase"/>
    <property type="match status" value="1"/>
</dbReference>
<reference evidence="7" key="2">
    <citation type="journal article" date="2023" name="IMA Fungus">
        <title>Comparative genomic study of the Penicillium genus elucidates a diverse pangenome and 15 lateral gene transfer events.</title>
        <authorList>
            <person name="Petersen C."/>
            <person name="Sorensen T."/>
            <person name="Nielsen M.R."/>
            <person name="Sondergaard T.E."/>
            <person name="Sorensen J.L."/>
            <person name="Fitzpatrick D.A."/>
            <person name="Frisvad J.C."/>
            <person name="Nielsen K.L."/>
        </authorList>
    </citation>
    <scope>NUCLEOTIDE SEQUENCE</scope>
    <source>
        <strain evidence="7">IBT 35673</strain>
    </source>
</reference>
<dbReference type="InterPro" id="IPR011032">
    <property type="entry name" value="GroES-like_sf"/>
</dbReference>
<comment type="similarity">
    <text evidence="5">Belongs to the zinc-containing alcohol dehydrogenase family.</text>
</comment>
<dbReference type="InterPro" id="IPR002328">
    <property type="entry name" value="ADH_Zn_CS"/>
</dbReference>
<dbReference type="GO" id="GO:0008270">
    <property type="term" value="F:zinc ion binding"/>
    <property type="evidence" value="ECO:0007669"/>
    <property type="project" value="InterPro"/>
</dbReference>
<feature type="domain" description="Enoyl reductase (ER)" evidence="6">
    <location>
        <begin position="14"/>
        <end position="329"/>
    </location>
</feature>
<dbReference type="Proteomes" id="UP001147695">
    <property type="component" value="Unassembled WGS sequence"/>
</dbReference>
<dbReference type="PROSITE" id="PS00059">
    <property type="entry name" value="ADH_ZINC"/>
    <property type="match status" value="1"/>
</dbReference>
<evidence type="ECO:0000256" key="5">
    <source>
        <dbReference type="RuleBase" id="RU361277"/>
    </source>
</evidence>
<dbReference type="Gene3D" id="3.90.180.10">
    <property type="entry name" value="Medium-chain alcohol dehydrogenases, catalytic domain"/>
    <property type="match status" value="1"/>
</dbReference>
<dbReference type="SUPFAM" id="SSF50129">
    <property type="entry name" value="GroES-like"/>
    <property type="match status" value="1"/>
</dbReference>
<keyword evidence="3 5" id="KW-0862">Zinc</keyword>
<dbReference type="Gene3D" id="3.40.50.720">
    <property type="entry name" value="NAD(P)-binding Rossmann-like Domain"/>
    <property type="match status" value="1"/>
</dbReference>
<evidence type="ECO:0000256" key="1">
    <source>
        <dbReference type="ARBA" id="ARBA00001947"/>
    </source>
</evidence>
<comment type="cofactor">
    <cofactor evidence="1 5">
        <name>Zn(2+)</name>
        <dbReference type="ChEBI" id="CHEBI:29105"/>
    </cofactor>
</comment>
<organism evidence="7 8">
    <name type="scientific">Penicillium brevicompactum</name>
    <dbReference type="NCBI Taxonomy" id="5074"/>
    <lineage>
        <taxon>Eukaryota</taxon>
        <taxon>Fungi</taxon>
        <taxon>Dikarya</taxon>
        <taxon>Ascomycota</taxon>
        <taxon>Pezizomycotina</taxon>
        <taxon>Eurotiomycetes</taxon>
        <taxon>Eurotiomycetidae</taxon>
        <taxon>Eurotiales</taxon>
        <taxon>Aspergillaceae</taxon>
        <taxon>Penicillium</taxon>
    </lineage>
</organism>
<dbReference type="Pfam" id="PF08240">
    <property type="entry name" value="ADH_N"/>
    <property type="match status" value="1"/>
</dbReference>
<accession>A0A9W9UQ56</accession>
<dbReference type="InterPro" id="IPR047109">
    <property type="entry name" value="CAD-like"/>
</dbReference>
<dbReference type="SUPFAM" id="SSF51735">
    <property type="entry name" value="NAD(P)-binding Rossmann-fold domains"/>
    <property type="match status" value="1"/>
</dbReference>
<keyword evidence="4" id="KW-0560">Oxidoreductase</keyword>
<dbReference type="AlphaFoldDB" id="A0A9W9UQ56"/>
<dbReference type="InterPro" id="IPR013149">
    <property type="entry name" value="ADH-like_C"/>
</dbReference>
<evidence type="ECO:0000256" key="2">
    <source>
        <dbReference type="ARBA" id="ARBA00022723"/>
    </source>
</evidence>
<keyword evidence="2 5" id="KW-0479">Metal-binding</keyword>
<dbReference type="FunFam" id="3.40.50.720:FF:000022">
    <property type="entry name" value="Cinnamyl alcohol dehydrogenase"/>
    <property type="match status" value="1"/>
</dbReference>
<dbReference type="InterPro" id="IPR036291">
    <property type="entry name" value="NAD(P)-bd_dom_sf"/>
</dbReference>
<reference evidence="7" key="1">
    <citation type="submission" date="2022-12" db="EMBL/GenBank/DDBJ databases">
        <authorList>
            <person name="Petersen C."/>
        </authorList>
    </citation>
    <scope>NUCLEOTIDE SEQUENCE</scope>
    <source>
        <strain evidence="7">IBT 35673</strain>
    </source>
</reference>
<evidence type="ECO:0000256" key="4">
    <source>
        <dbReference type="ARBA" id="ARBA00023002"/>
    </source>
</evidence>
<dbReference type="CDD" id="cd05283">
    <property type="entry name" value="CAD1"/>
    <property type="match status" value="1"/>
</dbReference>
<dbReference type="InterPro" id="IPR029752">
    <property type="entry name" value="D-isomer_DH_CS1"/>
</dbReference>
<dbReference type="InterPro" id="IPR020843">
    <property type="entry name" value="ER"/>
</dbReference>